<comment type="caution">
    <text evidence="10">The sequence shown here is derived from an EMBL/GenBank/DDBJ whole genome shotgun (WGS) entry which is preliminary data.</text>
</comment>
<evidence type="ECO:0000256" key="3">
    <source>
        <dbReference type="ARBA" id="ARBA00012856"/>
    </source>
</evidence>
<keyword evidence="4 7" id="KW-0554">One-carbon metabolism</keyword>
<dbReference type="PANTHER" id="PTHR48069">
    <property type="entry name" value="DIHYDROFOLATE REDUCTASE"/>
    <property type="match status" value="1"/>
</dbReference>
<evidence type="ECO:0000256" key="6">
    <source>
        <dbReference type="ARBA" id="ARBA00023002"/>
    </source>
</evidence>
<comment type="similarity">
    <text evidence="2 7 8">Belongs to the dihydrofolate reductase family.</text>
</comment>
<keyword evidence="6 7" id="KW-0560">Oxidoreductase</keyword>
<evidence type="ECO:0000259" key="9">
    <source>
        <dbReference type="PROSITE" id="PS51330"/>
    </source>
</evidence>
<accession>A0ABV6P920</accession>
<evidence type="ECO:0000256" key="1">
    <source>
        <dbReference type="ARBA" id="ARBA00004903"/>
    </source>
</evidence>
<organism evidence="10 11">
    <name type="scientific">Micrococcoides hystricis</name>
    <dbReference type="NCBI Taxonomy" id="1572761"/>
    <lineage>
        <taxon>Bacteria</taxon>
        <taxon>Bacillati</taxon>
        <taxon>Actinomycetota</taxon>
        <taxon>Actinomycetes</taxon>
        <taxon>Micrococcales</taxon>
        <taxon>Micrococcaceae</taxon>
        <taxon>Micrococcoides</taxon>
    </lineage>
</organism>
<proteinExistence type="inferred from homology"/>
<dbReference type="Pfam" id="PF00186">
    <property type="entry name" value="DHFR_1"/>
    <property type="match status" value="1"/>
</dbReference>
<evidence type="ECO:0000313" key="11">
    <source>
        <dbReference type="Proteomes" id="UP001589862"/>
    </source>
</evidence>
<gene>
    <name evidence="10" type="ORF">ACFFFR_04365</name>
</gene>
<dbReference type="InterPro" id="IPR012259">
    <property type="entry name" value="DHFR"/>
</dbReference>
<dbReference type="Gene3D" id="3.40.430.10">
    <property type="entry name" value="Dihydrofolate Reductase, subunit A"/>
    <property type="match status" value="1"/>
</dbReference>
<dbReference type="PROSITE" id="PS51330">
    <property type="entry name" value="DHFR_2"/>
    <property type="match status" value="1"/>
</dbReference>
<comment type="function">
    <text evidence="7">Key enzyme in folate metabolism. Catalyzes an essential reaction for de novo glycine and purine synthesis, and for DNA precursor synthesis.</text>
</comment>
<evidence type="ECO:0000256" key="5">
    <source>
        <dbReference type="ARBA" id="ARBA00022857"/>
    </source>
</evidence>
<dbReference type="RefSeq" id="WP_377458310.1">
    <property type="nucleotide sequence ID" value="NZ_JBHLUB010000021.1"/>
</dbReference>
<dbReference type="CDD" id="cd00209">
    <property type="entry name" value="DHFR"/>
    <property type="match status" value="1"/>
</dbReference>
<dbReference type="Proteomes" id="UP001589862">
    <property type="component" value="Unassembled WGS sequence"/>
</dbReference>
<dbReference type="PANTHER" id="PTHR48069:SF3">
    <property type="entry name" value="DIHYDROFOLATE REDUCTASE"/>
    <property type="match status" value="1"/>
</dbReference>
<dbReference type="GO" id="GO:0004146">
    <property type="term" value="F:dihydrofolate reductase activity"/>
    <property type="evidence" value="ECO:0007669"/>
    <property type="project" value="UniProtKB-EC"/>
</dbReference>
<dbReference type="PRINTS" id="PR00070">
    <property type="entry name" value="DHFR"/>
</dbReference>
<keyword evidence="5 7" id="KW-0521">NADP</keyword>
<comment type="pathway">
    <text evidence="1 7">Cofactor biosynthesis; tetrahydrofolate biosynthesis; 5,6,7,8-tetrahydrofolate from 7,8-dihydrofolate: step 1/1.</text>
</comment>
<reference evidence="10 11" key="1">
    <citation type="submission" date="2024-09" db="EMBL/GenBank/DDBJ databases">
        <authorList>
            <person name="Sun Q."/>
            <person name="Mori K."/>
        </authorList>
    </citation>
    <scope>NUCLEOTIDE SEQUENCE [LARGE SCALE GENOMIC DNA]</scope>
    <source>
        <strain evidence="10 11">NCAIM B.02604</strain>
    </source>
</reference>
<protein>
    <recommendedName>
        <fullName evidence="3 7">Dihydrofolate reductase</fullName>
        <ecNumber evidence="3 7">1.5.1.3</ecNumber>
    </recommendedName>
</protein>
<evidence type="ECO:0000256" key="2">
    <source>
        <dbReference type="ARBA" id="ARBA00009539"/>
    </source>
</evidence>
<dbReference type="EC" id="1.5.1.3" evidence="3 7"/>
<evidence type="ECO:0000313" key="10">
    <source>
        <dbReference type="EMBL" id="MFC0581620.1"/>
    </source>
</evidence>
<sequence>MSEQPTGRVGLIWIQTLNGVIGAHGDMPWHLPEDLKFFRETTMGHPVIMGRVTWDSIPEQFRPFSGRTSIVVTRDHELAESLNAPTVHGVTSVEEAFGVAQASPGAEEIWVIGGGNIYAQTIDQADVAKITIIRDEQITGDTYAPELDENWKLVRTTPEAERDSDAGWLQSRTGLRYRIERWEKSC</sequence>
<feature type="domain" description="DHFR" evidence="9">
    <location>
        <begin position="8"/>
        <end position="184"/>
    </location>
</feature>
<dbReference type="PROSITE" id="PS00075">
    <property type="entry name" value="DHFR_1"/>
    <property type="match status" value="1"/>
</dbReference>
<dbReference type="PIRSF" id="PIRSF000194">
    <property type="entry name" value="DHFR"/>
    <property type="match status" value="1"/>
</dbReference>
<evidence type="ECO:0000256" key="4">
    <source>
        <dbReference type="ARBA" id="ARBA00022563"/>
    </source>
</evidence>
<name>A0ABV6P920_9MICC</name>
<dbReference type="InterPro" id="IPR017925">
    <property type="entry name" value="DHFR_CS"/>
</dbReference>
<comment type="catalytic activity">
    <reaction evidence="7">
        <text>(6S)-5,6,7,8-tetrahydrofolate + NADP(+) = 7,8-dihydrofolate + NADPH + H(+)</text>
        <dbReference type="Rhea" id="RHEA:15009"/>
        <dbReference type="ChEBI" id="CHEBI:15378"/>
        <dbReference type="ChEBI" id="CHEBI:57451"/>
        <dbReference type="ChEBI" id="CHEBI:57453"/>
        <dbReference type="ChEBI" id="CHEBI:57783"/>
        <dbReference type="ChEBI" id="CHEBI:58349"/>
        <dbReference type="EC" id="1.5.1.3"/>
    </reaction>
</comment>
<evidence type="ECO:0000256" key="8">
    <source>
        <dbReference type="RuleBase" id="RU004474"/>
    </source>
</evidence>
<keyword evidence="11" id="KW-1185">Reference proteome</keyword>
<dbReference type="EMBL" id="JBHLUB010000021">
    <property type="protein sequence ID" value="MFC0581620.1"/>
    <property type="molecule type" value="Genomic_DNA"/>
</dbReference>
<evidence type="ECO:0000256" key="7">
    <source>
        <dbReference type="PIRNR" id="PIRNR000194"/>
    </source>
</evidence>
<dbReference type="SUPFAM" id="SSF53597">
    <property type="entry name" value="Dihydrofolate reductase-like"/>
    <property type="match status" value="1"/>
</dbReference>
<dbReference type="InterPro" id="IPR001796">
    <property type="entry name" value="DHFR_dom"/>
</dbReference>
<dbReference type="InterPro" id="IPR024072">
    <property type="entry name" value="DHFR-like_dom_sf"/>
</dbReference>